<sequence length="559" mass="60988">MAGTFTDVLDEVLGALAAAARGGRDATSMLEAFEKLDQLVADLSIPLLRPDRNRGFDLLDGVCLVREGVEKLVETLTAPDIAEAQRLDAEGQALIELGSRELEPSRHDKIRALAEKEELSAFEALGLDHHRGLSRGPLSGLGEGLKEVTGLPGDDVGLHVAIEGLDLASSLVDRRRYLRLCHAVEELLLACEDVLDHSATLLELQVALLQVGARQATFATAVESGEDDLTLTGLALDLVKSVRERGLRAALIPILAAVTGEPVENIWRWRTGRLLKEATARVPQLELDVMDRVLRDSSAHEDYGFEDGEVLLQGGSVRLTTDELLDRVLEVLEFFTGMTRGILVALLRSGRPLPAVERMPRRARSELIRYFAGLHGLRDVELEQTHGTVRLSAVGSLTSWPGLVGAIFPLLSNDAVTLEGRFRAPDGRDAQATADLDAYRATMLQRHEEPECCAELLKFLPLFATTQYEGDHLLGDQDWLNVATHLVSAHVDDLSLIERLRRGKEVMARASQAGADARPIGELMARVRNLGSAQGASRAKLWQVPLSGSSCPDIRSTQW</sequence>
<proteinExistence type="predicted"/>
<organism evidence="1 2">
    <name type="scientific">Ornithinimicrobium avium</name>
    <dbReference type="NCBI Taxonomy" id="2283195"/>
    <lineage>
        <taxon>Bacteria</taxon>
        <taxon>Bacillati</taxon>
        <taxon>Actinomycetota</taxon>
        <taxon>Actinomycetes</taxon>
        <taxon>Micrococcales</taxon>
        <taxon>Ornithinimicrobiaceae</taxon>
        <taxon>Ornithinimicrobium</taxon>
    </lineage>
</organism>
<reference evidence="1 2" key="1">
    <citation type="submission" date="2018-07" db="EMBL/GenBank/DDBJ databases">
        <title>Complete genome sequencing of Ornithinimicrobium sp. AMA3305.</title>
        <authorList>
            <person name="Bae J.-W."/>
        </authorList>
    </citation>
    <scope>NUCLEOTIDE SEQUENCE [LARGE SCALE GENOMIC DNA]</scope>
    <source>
        <strain evidence="1 2">AMA3305</strain>
    </source>
</reference>
<name>A0A345NLS3_9MICO</name>
<dbReference type="KEGG" id="orn:DV701_07445"/>
<dbReference type="OrthoDB" id="9820730at2"/>
<dbReference type="EMBL" id="CP031229">
    <property type="protein sequence ID" value="AXH95981.1"/>
    <property type="molecule type" value="Genomic_DNA"/>
</dbReference>
<evidence type="ECO:0000313" key="1">
    <source>
        <dbReference type="EMBL" id="AXH95981.1"/>
    </source>
</evidence>
<keyword evidence="2" id="KW-1185">Reference proteome</keyword>
<gene>
    <name evidence="1" type="ORF">DV701_07445</name>
</gene>
<dbReference type="Proteomes" id="UP000253790">
    <property type="component" value="Chromosome"/>
</dbReference>
<dbReference type="AlphaFoldDB" id="A0A345NLS3"/>
<accession>A0A345NLS3</accession>
<protein>
    <submittedName>
        <fullName evidence="1">Uncharacterized protein</fullName>
    </submittedName>
</protein>
<evidence type="ECO:0000313" key="2">
    <source>
        <dbReference type="Proteomes" id="UP000253790"/>
    </source>
</evidence>